<dbReference type="Gene3D" id="3.90.470.20">
    <property type="entry name" value="4'-phosphopantetheinyl transferase domain"/>
    <property type="match status" value="1"/>
</dbReference>
<feature type="binding site" evidence="2">
    <location>
        <position position="132"/>
    </location>
    <ligand>
        <name>CoA</name>
        <dbReference type="ChEBI" id="CHEBI:57287"/>
    </ligand>
</feature>
<dbReference type="PANTHER" id="PTHR38096">
    <property type="entry name" value="ENTEROBACTIN SYNTHASE COMPONENT D"/>
    <property type="match status" value="1"/>
</dbReference>
<evidence type="ECO:0000259" key="5">
    <source>
        <dbReference type="Pfam" id="PF17837"/>
    </source>
</evidence>
<dbReference type="InterPro" id="IPR037143">
    <property type="entry name" value="4-PPantetheinyl_Trfase_dom_sf"/>
</dbReference>
<dbReference type="HOGENOM" id="CLU_1440356_0_0_11"/>
<dbReference type="InterPro" id="IPR008278">
    <property type="entry name" value="4-PPantetheinyl_Trfase_dom"/>
</dbReference>
<keyword evidence="3" id="KW-0460">Magnesium</keyword>
<dbReference type="GeneID" id="25123557"/>
<accession>C9ZCZ7</accession>
<dbReference type="AlphaFoldDB" id="C9ZCZ7"/>
<dbReference type="KEGG" id="scb:SCAB_1581"/>
<gene>
    <name evidence="6" type="ordered locus">SCAB_1581</name>
</gene>
<name>C9ZCZ7_STRSW</name>
<dbReference type="Proteomes" id="UP000001444">
    <property type="component" value="Chromosome"/>
</dbReference>
<evidence type="ECO:0000256" key="2">
    <source>
        <dbReference type="PIRSR" id="PIRSR603542-1"/>
    </source>
</evidence>
<organism evidence="6 7">
    <name type="scientific">Streptomyces scabiei (strain 87.22)</name>
    <dbReference type="NCBI Taxonomy" id="680198"/>
    <lineage>
        <taxon>Bacteria</taxon>
        <taxon>Bacillati</taxon>
        <taxon>Actinomycetota</taxon>
        <taxon>Actinomycetes</taxon>
        <taxon>Kitasatosporales</taxon>
        <taxon>Streptomycetaceae</taxon>
        <taxon>Streptomyces</taxon>
    </lineage>
</organism>
<dbReference type="GO" id="GO:0009366">
    <property type="term" value="C:enterobactin synthetase complex"/>
    <property type="evidence" value="ECO:0007669"/>
    <property type="project" value="InterPro"/>
</dbReference>
<dbReference type="Pfam" id="PF17837">
    <property type="entry name" value="4PPT_N"/>
    <property type="match status" value="1"/>
</dbReference>
<dbReference type="eggNOG" id="COG2977">
    <property type="taxonomic scope" value="Bacteria"/>
</dbReference>
<evidence type="ECO:0000313" key="7">
    <source>
        <dbReference type="Proteomes" id="UP000001444"/>
    </source>
</evidence>
<dbReference type="InterPro" id="IPR003542">
    <property type="entry name" value="Enbac_synth_compD-like"/>
</dbReference>
<keyword evidence="1" id="KW-0808">Transferase</keyword>
<evidence type="ECO:0000256" key="3">
    <source>
        <dbReference type="PIRSR" id="PIRSR603542-2"/>
    </source>
</evidence>
<feature type="domain" description="4'-phosphopantetheinyl transferase N-terminal" evidence="5">
    <location>
        <begin position="31"/>
        <end position="82"/>
    </location>
</feature>
<dbReference type="GO" id="GO:0009239">
    <property type="term" value="P:enterobactin biosynthetic process"/>
    <property type="evidence" value="ECO:0007669"/>
    <property type="project" value="InterPro"/>
</dbReference>
<sequence length="188" mass="19922">MTVEPELPRGVAAETALSFHPVPWPHGPAEQFAAGRRAAGAALAAAGSADRVVPRAPDGRPVFPRGFPGSISHTERLAVAAVVPGAQAVGVDIEDTAVTERMARFVFRRRERQTLLAPAGEYSPGELFVAKEAAFKALNAIAVLGDFVFWQIQLSRSGDVLRASYGGASVPVRVRSQTDLSLAVAIRR</sequence>
<feature type="binding site" evidence="3">
    <location>
        <position position="93"/>
    </location>
    <ligand>
        <name>Mg(2+)</name>
        <dbReference type="ChEBI" id="CHEBI:18420"/>
    </ligand>
</feature>
<feature type="binding site" evidence="2">
    <location>
        <begin position="72"/>
        <end position="73"/>
    </location>
    <ligand>
        <name>CoA</name>
        <dbReference type="ChEBI" id="CHEBI:57287"/>
    </ligand>
</feature>
<feature type="binding site" evidence="2">
    <location>
        <position position="136"/>
    </location>
    <ligand>
        <name>CoA</name>
        <dbReference type="ChEBI" id="CHEBI:57287"/>
    </ligand>
</feature>
<feature type="binding site" evidence="2">
    <location>
        <position position="36"/>
    </location>
    <ligand>
        <name>CoA</name>
        <dbReference type="ChEBI" id="CHEBI:57287"/>
    </ligand>
</feature>
<dbReference type="GO" id="GO:0000287">
    <property type="term" value="F:magnesium ion binding"/>
    <property type="evidence" value="ECO:0007669"/>
    <property type="project" value="InterPro"/>
</dbReference>
<dbReference type="PANTHER" id="PTHR38096:SF1">
    <property type="entry name" value="ENTEROBACTIN SYNTHASE COMPONENT D"/>
    <property type="match status" value="1"/>
</dbReference>
<evidence type="ECO:0000256" key="1">
    <source>
        <dbReference type="ARBA" id="ARBA00022679"/>
    </source>
</evidence>
<comment type="cofactor">
    <cofactor evidence="3">
        <name>Mg(2+)</name>
        <dbReference type="ChEBI" id="CHEBI:18420"/>
    </cofactor>
</comment>
<dbReference type="RefSeq" id="WP_012998120.1">
    <property type="nucleotide sequence ID" value="NC_013929.1"/>
</dbReference>
<feature type="domain" description="4'-phosphopantetheinyl transferase" evidence="4">
    <location>
        <begin position="88"/>
        <end position="163"/>
    </location>
</feature>
<reference evidence="6 7" key="1">
    <citation type="journal article" date="2010" name="Mol. Plant Microbe Interact.">
        <title>Streptomyces scabies 87-22 contains a coronafacic acid-like biosynthetic cluster that contributes to plant-microbe interactions.</title>
        <authorList>
            <person name="Bignell D.R."/>
            <person name="Seipke R.F."/>
            <person name="Huguet-Tapia J.C."/>
            <person name="Chambers A.H."/>
            <person name="Parry R.J."/>
            <person name="Loria R."/>
        </authorList>
    </citation>
    <scope>NUCLEOTIDE SEQUENCE [LARGE SCALE GENOMIC DNA]</scope>
    <source>
        <strain evidence="6 7">87.22</strain>
    </source>
</reference>
<dbReference type="InterPro" id="IPR041354">
    <property type="entry name" value="4PPT_N"/>
</dbReference>
<dbReference type="EMBL" id="FN554889">
    <property type="protein sequence ID" value="CBG67381.1"/>
    <property type="molecule type" value="Genomic_DNA"/>
</dbReference>
<dbReference type="Pfam" id="PF01648">
    <property type="entry name" value="ACPS"/>
    <property type="match status" value="1"/>
</dbReference>
<feature type="binding site" evidence="2">
    <location>
        <position position="92"/>
    </location>
    <ligand>
        <name>CoA</name>
        <dbReference type="ChEBI" id="CHEBI:57287"/>
    </ligand>
</feature>
<dbReference type="SUPFAM" id="SSF56214">
    <property type="entry name" value="4'-phosphopantetheinyl transferase"/>
    <property type="match status" value="1"/>
</dbReference>
<proteinExistence type="predicted"/>
<evidence type="ECO:0000313" key="6">
    <source>
        <dbReference type="EMBL" id="CBG67381.1"/>
    </source>
</evidence>
<dbReference type="GO" id="GO:0008897">
    <property type="term" value="F:holo-[acyl-carrier-protein] synthase activity"/>
    <property type="evidence" value="ECO:0007669"/>
    <property type="project" value="InterPro"/>
</dbReference>
<evidence type="ECO:0000259" key="4">
    <source>
        <dbReference type="Pfam" id="PF01648"/>
    </source>
</evidence>
<feature type="binding site" evidence="3">
    <location>
        <position position="92"/>
    </location>
    <ligand>
        <name>Mg(2+)</name>
        <dbReference type="ChEBI" id="CHEBI:18420"/>
    </ligand>
</feature>
<keyword evidence="3" id="KW-0479">Metal-binding</keyword>
<dbReference type="STRING" id="680198.SCAB_1581"/>
<feature type="binding site" evidence="3">
    <location>
        <position position="94"/>
    </location>
    <ligand>
        <name>Mg(2+)</name>
        <dbReference type="ChEBI" id="CHEBI:18420"/>
    </ligand>
</feature>
<keyword evidence="7" id="KW-1185">Reference proteome</keyword>
<protein>
    <submittedName>
        <fullName evidence="6">Uncharacterized protein</fullName>
    </submittedName>
</protein>
<dbReference type="GO" id="GO:0005886">
    <property type="term" value="C:plasma membrane"/>
    <property type="evidence" value="ECO:0007669"/>
    <property type="project" value="TreeGrafter"/>
</dbReference>